<organism evidence="2 3">
    <name type="scientific">Variovorax paradoxus</name>
    <dbReference type="NCBI Taxonomy" id="34073"/>
    <lineage>
        <taxon>Bacteria</taxon>
        <taxon>Pseudomonadati</taxon>
        <taxon>Pseudomonadota</taxon>
        <taxon>Betaproteobacteria</taxon>
        <taxon>Burkholderiales</taxon>
        <taxon>Comamonadaceae</taxon>
        <taxon>Variovorax</taxon>
    </lineage>
</organism>
<dbReference type="Proteomes" id="UP000326780">
    <property type="component" value="Chromosome"/>
</dbReference>
<accession>A0A5Q0M5I3</accession>
<dbReference type="EMBL" id="CP045644">
    <property type="protein sequence ID" value="QFZ85020.1"/>
    <property type="molecule type" value="Genomic_DNA"/>
</dbReference>
<feature type="transmembrane region" description="Helical" evidence="1">
    <location>
        <begin position="88"/>
        <end position="109"/>
    </location>
</feature>
<keyword evidence="1" id="KW-1133">Transmembrane helix</keyword>
<evidence type="ECO:0000313" key="2">
    <source>
        <dbReference type="EMBL" id="QFZ85020.1"/>
    </source>
</evidence>
<dbReference type="AlphaFoldDB" id="A0A5Q0M5I3"/>
<keyword evidence="1" id="KW-0472">Membrane</keyword>
<feature type="transmembrane region" description="Helical" evidence="1">
    <location>
        <begin position="21"/>
        <end position="40"/>
    </location>
</feature>
<dbReference type="RefSeq" id="WP_153283636.1">
    <property type="nucleotide sequence ID" value="NZ_CP045644.1"/>
</dbReference>
<proteinExistence type="predicted"/>
<gene>
    <name evidence="2" type="ORF">GFK26_20775</name>
</gene>
<evidence type="ECO:0000313" key="3">
    <source>
        <dbReference type="Proteomes" id="UP000326780"/>
    </source>
</evidence>
<protein>
    <submittedName>
        <fullName evidence="2">Uncharacterized protein</fullName>
    </submittedName>
</protein>
<keyword evidence="1" id="KW-0812">Transmembrane</keyword>
<evidence type="ECO:0000256" key="1">
    <source>
        <dbReference type="SAM" id="Phobius"/>
    </source>
</evidence>
<name>A0A5Q0M5I3_VARPD</name>
<sequence length="239" mass="25643">MKSDARDNQTNTKPRLPLISSLSLLTAVAASGGVTLHLMGDATHKTYLGHWGLDAGLFPKTTDWMLITGYSTAFDRGIAILKLMGANVLWSLIMFLVLSLYFALLQSPLGSGSGKQPAWLERQSERVRQFIRSALSALLFVCALFFLLGALLALAAVPAVLGATAGKAAVEREIEDYAKGCDKATSSCVQLKKGSEIVGIGFILDSSPTHIAIFDATHQKARSISRDGVETVAMRTPKF</sequence>
<feature type="transmembrane region" description="Helical" evidence="1">
    <location>
        <begin position="130"/>
        <end position="157"/>
    </location>
</feature>
<reference evidence="2 3" key="1">
    <citation type="submission" date="2019-10" db="EMBL/GenBank/DDBJ databases">
        <title>Complete genome sequence of Variovorax paradoxus 5C-2.</title>
        <authorList>
            <person name="Gogoleva N.E."/>
            <person name="Balkin A.S."/>
        </authorList>
    </citation>
    <scope>NUCLEOTIDE SEQUENCE [LARGE SCALE GENOMIC DNA]</scope>
    <source>
        <strain evidence="2 3">5C-2</strain>
    </source>
</reference>